<dbReference type="Proteomes" id="UP000007431">
    <property type="component" value="Unassembled WGS sequence"/>
</dbReference>
<sequence length="161" mass="18026">MTWHEQEYVHTLRNPQYGELRCYVIGGRMSRVLKTVPIGDKELQCRAIVGLPTLQYLLDDHRGQNVDDDTGNAGMSELEGFVLATHAALVEKEKKTLGLTRTDLEVLCRIDVGVWMAESAAHYFVLEVERGLTTCMFAFEDPEGAAADIEEVAELLLNWVG</sequence>
<dbReference type="GeneID" id="9588949"/>
<accession>D8Q6P0</accession>
<dbReference type="KEGG" id="scm:SCHCO_02330269"/>
<dbReference type="VEuPathDB" id="FungiDB:SCHCODRAFT_02330269"/>
<organism evidence="2">
    <name type="scientific">Schizophyllum commune (strain H4-8 / FGSC 9210)</name>
    <name type="common">Split gill fungus</name>
    <dbReference type="NCBI Taxonomy" id="578458"/>
    <lineage>
        <taxon>Eukaryota</taxon>
        <taxon>Fungi</taxon>
        <taxon>Dikarya</taxon>
        <taxon>Basidiomycota</taxon>
        <taxon>Agaricomycotina</taxon>
        <taxon>Agaricomycetes</taxon>
        <taxon>Agaricomycetidae</taxon>
        <taxon>Agaricales</taxon>
        <taxon>Schizophyllaceae</taxon>
        <taxon>Schizophyllum</taxon>
    </lineage>
</organism>
<evidence type="ECO:0000313" key="1">
    <source>
        <dbReference type="EMBL" id="EFI95891.1"/>
    </source>
</evidence>
<reference evidence="1 2" key="1">
    <citation type="journal article" date="2010" name="Nat. Biotechnol.">
        <title>Genome sequence of the model mushroom Schizophyllum commune.</title>
        <authorList>
            <person name="Ohm R.A."/>
            <person name="de Jong J.F."/>
            <person name="Lugones L.G."/>
            <person name="Aerts A."/>
            <person name="Kothe E."/>
            <person name="Stajich J.E."/>
            <person name="de Vries R.P."/>
            <person name="Record E."/>
            <person name="Levasseur A."/>
            <person name="Baker S.E."/>
            <person name="Bartholomew K.A."/>
            <person name="Coutinho P.M."/>
            <person name="Erdmann S."/>
            <person name="Fowler T.J."/>
            <person name="Gathman A.C."/>
            <person name="Lombard V."/>
            <person name="Henrissat B."/>
            <person name="Knabe N."/>
            <person name="Kuees U."/>
            <person name="Lilly W.W."/>
            <person name="Lindquist E."/>
            <person name="Lucas S."/>
            <person name="Magnuson J.K."/>
            <person name="Piumi F."/>
            <person name="Raudaskoski M."/>
            <person name="Salamov A."/>
            <person name="Schmutz J."/>
            <person name="Schwarze F.W.M.R."/>
            <person name="vanKuyk P.A."/>
            <person name="Horton J.S."/>
            <person name="Grigoriev I.V."/>
            <person name="Woesten H.A.B."/>
        </authorList>
    </citation>
    <scope>NUCLEOTIDE SEQUENCE [LARGE SCALE GENOMIC DNA]</scope>
    <source>
        <strain evidence="2">H4-8 / FGSC 9210</strain>
    </source>
</reference>
<dbReference type="STRING" id="578458.D8Q6P0"/>
<protein>
    <submittedName>
        <fullName evidence="1">Expressed protein</fullName>
    </submittedName>
</protein>
<dbReference type="AlphaFoldDB" id="D8Q6P0"/>
<proteinExistence type="predicted"/>
<gene>
    <name evidence="1" type="ORF">SCHCODRAFT_85287</name>
</gene>
<dbReference type="EMBL" id="GL377307">
    <property type="protein sequence ID" value="EFI95891.1"/>
    <property type="molecule type" value="Genomic_DNA"/>
</dbReference>
<dbReference type="InParanoid" id="D8Q6P0"/>
<dbReference type="OrthoDB" id="3270899at2759"/>
<keyword evidence="2" id="KW-1185">Reference proteome</keyword>
<dbReference type="HOGENOM" id="CLU_1644696_0_0_1"/>
<evidence type="ECO:0000313" key="2">
    <source>
        <dbReference type="Proteomes" id="UP000007431"/>
    </source>
</evidence>
<name>D8Q6P0_SCHCM</name>
<dbReference type="RefSeq" id="XP_003030794.1">
    <property type="nucleotide sequence ID" value="XM_003030748.1"/>
</dbReference>